<dbReference type="Gene3D" id="2.60.120.650">
    <property type="entry name" value="Cupin"/>
    <property type="match status" value="1"/>
</dbReference>
<proteinExistence type="predicted"/>
<keyword evidence="8" id="KW-1185">Reference proteome</keyword>
<sequence length="343" mass="38810">MWMHREIPLFCHLPLHRGDPAGSPLNGSFLVRGQYPRIDSVVSENLSCGEYWSYYIAEHRPLVIRNAMVIPDWSKRTTFGNGDFGELQVKLETPIELRGVAKEAASRMTLRDLALDGNWYVVSTLPQAMAWEVEVPQWGNREGLIIEENGLWIAPAGLETRSSFHYDKENVMNCLVAGDVEKLWWFIDTRKYGDILPWVRGNRYNTTDDRYNTGTDWLALDLDAVDEDLHRPWLEKVEIHTAVQRVGDCVVIPYSMLHLAWSPARASTKADFNTAVAWSFLSVNDGLYECGEGGSSPLATVENVWPYVGHGAVPQGLPDPRELRDTTLGLLYNGRQSRLLPLP</sequence>
<dbReference type="GO" id="GO:0046872">
    <property type="term" value="F:metal ion binding"/>
    <property type="evidence" value="ECO:0007669"/>
    <property type="project" value="UniProtKB-KW"/>
</dbReference>
<evidence type="ECO:0000256" key="6">
    <source>
        <dbReference type="ARBA" id="ARBA00023242"/>
    </source>
</evidence>
<dbReference type="SUPFAM" id="SSF51197">
    <property type="entry name" value="Clavaminate synthase-like"/>
    <property type="match status" value="1"/>
</dbReference>
<keyword evidence="4" id="KW-0560">Oxidoreductase</keyword>
<dbReference type="OMA" id="EENGLWI"/>
<keyword evidence="3" id="KW-0479">Metal-binding</keyword>
<dbReference type="PANTHER" id="PTHR12461">
    <property type="entry name" value="HYPOXIA-INDUCIBLE FACTOR 1 ALPHA INHIBITOR-RELATED"/>
    <property type="match status" value="1"/>
</dbReference>
<reference evidence="7 8" key="1">
    <citation type="submission" date="2008-07" db="EMBL/GenBank/DDBJ databases">
        <authorList>
            <person name="El-Sayed N."/>
            <person name="Caler E."/>
            <person name="Inman J."/>
            <person name="Amedeo P."/>
            <person name="Hass B."/>
            <person name="Wortman J."/>
        </authorList>
    </citation>
    <scope>NUCLEOTIDE SEQUENCE [LARGE SCALE GENOMIC DNA]</scope>
    <source>
        <strain evidence="8">ATCC 50983 / TXsc</strain>
    </source>
</reference>
<protein>
    <recommendedName>
        <fullName evidence="9">JmjC domain-containing protein</fullName>
    </recommendedName>
</protein>
<evidence type="ECO:0000256" key="5">
    <source>
        <dbReference type="ARBA" id="ARBA00023004"/>
    </source>
</evidence>
<evidence type="ECO:0008006" key="9">
    <source>
        <dbReference type="Google" id="ProtNLM"/>
    </source>
</evidence>
<dbReference type="InParanoid" id="C5KSW5"/>
<accession>C5KSW5</accession>
<evidence type="ECO:0000256" key="1">
    <source>
        <dbReference type="ARBA" id="ARBA00001954"/>
    </source>
</evidence>
<keyword evidence="5" id="KW-0408">Iron</keyword>
<dbReference type="PANTHER" id="PTHR12461:SF106">
    <property type="entry name" value="BIFUNCTIONAL PEPTIDASE AND ARGINYL-HYDROXYLASE JMJD5"/>
    <property type="match status" value="1"/>
</dbReference>
<dbReference type="RefSeq" id="XP_002780520.1">
    <property type="nucleotide sequence ID" value="XM_002780474.1"/>
</dbReference>
<keyword evidence="6" id="KW-0539">Nucleus</keyword>
<comment type="subcellular location">
    <subcellularLocation>
        <location evidence="2">Nucleus</location>
    </subcellularLocation>
</comment>
<dbReference type="GO" id="GO:0005634">
    <property type="term" value="C:nucleus"/>
    <property type="evidence" value="ECO:0007669"/>
    <property type="project" value="UniProtKB-SubCell"/>
</dbReference>
<evidence type="ECO:0000313" key="7">
    <source>
        <dbReference type="EMBL" id="EER12315.1"/>
    </source>
</evidence>
<evidence type="ECO:0000256" key="3">
    <source>
        <dbReference type="ARBA" id="ARBA00022723"/>
    </source>
</evidence>
<evidence type="ECO:0000256" key="2">
    <source>
        <dbReference type="ARBA" id="ARBA00004123"/>
    </source>
</evidence>
<dbReference type="GeneID" id="9057362"/>
<dbReference type="Proteomes" id="UP000007800">
    <property type="component" value="Unassembled WGS sequence"/>
</dbReference>
<comment type="cofactor">
    <cofactor evidence="1">
        <name>Fe(2+)</name>
        <dbReference type="ChEBI" id="CHEBI:29033"/>
    </cofactor>
</comment>
<name>C5KSW5_PERM5</name>
<dbReference type="AlphaFoldDB" id="C5KSW5"/>
<evidence type="ECO:0000256" key="4">
    <source>
        <dbReference type="ARBA" id="ARBA00023002"/>
    </source>
</evidence>
<dbReference type="GO" id="GO:0016491">
    <property type="term" value="F:oxidoreductase activity"/>
    <property type="evidence" value="ECO:0007669"/>
    <property type="project" value="UniProtKB-KW"/>
</dbReference>
<evidence type="ECO:0000313" key="8">
    <source>
        <dbReference type="Proteomes" id="UP000007800"/>
    </source>
</evidence>
<dbReference type="EMBL" id="GG676168">
    <property type="protein sequence ID" value="EER12315.1"/>
    <property type="molecule type" value="Genomic_DNA"/>
</dbReference>
<organism evidence="8">
    <name type="scientific">Perkinsus marinus (strain ATCC 50983 / TXsc)</name>
    <dbReference type="NCBI Taxonomy" id="423536"/>
    <lineage>
        <taxon>Eukaryota</taxon>
        <taxon>Sar</taxon>
        <taxon>Alveolata</taxon>
        <taxon>Perkinsozoa</taxon>
        <taxon>Perkinsea</taxon>
        <taxon>Perkinsida</taxon>
        <taxon>Perkinsidae</taxon>
        <taxon>Perkinsus</taxon>
    </lineage>
</organism>
<gene>
    <name evidence="7" type="ORF">Pmar_PMAR001112</name>
</gene>
<dbReference type="OrthoDB" id="203487at2759"/>